<dbReference type="InterPro" id="IPR006059">
    <property type="entry name" value="SBP"/>
</dbReference>
<dbReference type="SUPFAM" id="SSF53850">
    <property type="entry name" value="Periplasmic binding protein-like II"/>
    <property type="match status" value="1"/>
</dbReference>
<dbReference type="InterPro" id="IPR050490">
    <property type="entry name" value="Bact_solute-bd_prot1"/>
</dbReference>
<keyword evidence="3" id="KW-0813">Transport</keyword>
<reference evidence="5 6" key="1">
    <citation type="submission" date="2016-10" db="EMBL/GenBank/DDBJ databases">
        <authorList>
            <person name="de Groot N.N."/>
        </authorList>
    </citation>
    <scope>NUCLEOTIDE SEQUENCE [LARGE SCALE GENOMIC DNA]</scope>
    <source>
        <strain evidence="5 6">DSM 14789</strain>
    </source>
</reference>
<keyword evidence="5" id="KW-0762">Sugar transport</keyword>
<name>A0A1G9KD49_9GAMM</name>
<evidence type="ECO:0000313" key="5">
    <source>
        <dbReference type="EMBL" id="SDL47800.1"/>
    </source>
</evidence>
<dbReference type="PANTHER" id="PTHR43649">
    <property type="entry name" value="ARABINOSE-BINDING PROTEIN-RELATED"/>
    <property type="match status" value="1"/>
</dbReference>
<organism evidence="5 6">
    <name type="scientific">Modicisalibacter muralis</name>
    <dbReference type="NCBI Taxonomy" id="119000"/>
    <lineage>
        <taxon>Bacteria</taxon>
        <taxon>Pseudomonadati</taxon>
        <taxon>Pseudomonadota</taxon>
        <taxon>Gammaproteobacteria</taxon>
        <taxon>Oceanospirillales</taxon>
        <taxon>Halomonadaceae</taxon>
        <taxon>Modicisalibacter</taxon>
    </lineage>
</organism>
<protein>
    <submittedName>
        <fullName evidence="5">Multiple sugar transport system substrate-binding protein</fullName>
    </submittedName>
</protein>
<dbReference type="GO" id="GO:0042597">
    <property type="term" value="C:periplasmic space"/>
    <property type="evidence" value="ECO:0007669"/>
    <property type="project" value="UniProtKB-SubCell"/>
</dbReference>
<dbReference type="Gene3D" id="3.40.190.10">
    <property type="entry name" value="Periplasmic binding protein-like II"/>
    <property type="match status" value="1"/>
</dbReference>
<keyword evidence="6" id="KW-1185">Reference proteome</keyword>
<evidence type="ECO:0000256" key="1">
    <source>
        <dbReference type="ARBA" id="ARBA00004418"/>
    </source>
</evidence>
<evidence type="ECO:0000256" key="2">
    <source>
        <dbReference type="ARBA" id="ARBA00008520"/>
    </source>
</evidence>
<dbReference type="AlphaFoldDB" id="A0A1G9KD49"/>
<dbReference type="STRING" id="119000.SAMN05661010_01740"/>
<dbReference type="PANTHER" id="PTHR43649:SF34">
    <property type="entry name" value="ABC TRANSPORTER PERIPLASMIC-BINDING PROTEIN YCJN-RELATED"/>
    <property type="match status" value="1"/>
</dbReference>
<dbReference type="Pfam" id="PF13416">
    <property type="entry name" value="SBP_bac_8"/>
    <property type="match status" value="1"/>
</dbReference>
<dbReference type="RefSeq" id="WP_089727595.1">
    <property type="nucleotide sequence ID" value="NZ_FNGI01000004.1"/>
</dbReference>
<accession>A0A1G9KD49</accession>
<evidence type="ECO:0000256" key="4">
    <source>
        <dbReference type="ARBA" id="ARBA00022729"/>
    </source>
</evidence>
<dbReference type="Proteomes" id="UP000198654">
    <property type="component" value="Unassembled WGS sequence"/>
</dbReference>
<evidence type="ECO:0000313" key="6">
    <source>
        <dbReference type="Proteomes" id="UP000198654"/>
    </source>
</evidence>
<comment type="subcellular location">
    <subcellularLocation>
        <location evidence="1">Periplasm</location>
    </subcellularLocation>
</comment>
<gene>
    <name evidence="5" type="ORF">SAMN05661010_01740</name>
</gene>
<evidence type="ECO:0000256" key="3">
    <source>
        <dbReference type="ARBA" id="ARBA00022448"/>
    </source>
</evidence>
<proteinExistence type="inferred from homology"/>
<dbReference type="OrthoDB" id="9804061at2"/>
<sequence>MSPPVLKHTHRFGQIAAAALAALAIFSIGSTAALGEELKPAAPEFPTSYGKMQFPDQFPDGTSITLTQWSHFVPRYDEWFDQYAQKWGEAHNVNVTVNHISIGDVPSTLAASIGAGQGPTLFEMNAAPAAFIEGLKPLGDVNAAAKAAFGERAQTCRHSSYLPAKDIWYGFCHGWVPDPGVYRTDLWQEAGYPDGPVSYKDLLEGGAKIFEETGIPVAVGMSPELDSEFYTRALIWSFGGSVQDENGNVVFDSPETLAAVEYQKKLFENAMTPEVFAWNPASNNQTYIAGTASYIQNSISFFRSAQEIGSPVTENTGFRPGLEGPGGEARMPSHVWFIYVMPDYVTDKDKIAAAKKFALDLENNYSSASYYAKFYNFPAFRSQVPQLFKEGGWLDNDPWGSEPADKLAILGTAPKWTVWLGYPGYANPAVGEVYQTHVLSTMMANVARGEASPEEAVDNAAAQIRKIFEKWRERGFVGGGE</sequence>
<comment type="similarity">
    <text evidence="2">Belongs to the bacterial solute-binding protein 1 family.</text>
</comment>
<keyword evidence="4" id="KW-0732">Signal</keyword>
<dbReference type="EMBL" id="FNGI01000004">
    <property type="protein sequence ID" value="SDL47800.1"/>
    <property type="molecule type" value="Genomic_DNA"/>
</dbReference>